<sequence>MLEKTVVCTTCPLECTLKLTINNDAIESISGNKCSRGIDYAKLEFIDPQRIFTSTLLIKDNNKESLLPIRSSKPISQKLFKEIIEIVNKTEVSPPIKMGDIIINNILNSEINIVASRTIIKL</sequence>
<comment type="caution">
    <text evidence="1">The sequence shown here is derived from an EMBL/GenBank/DDBJ whole genome shotgun (WGS) entry which is preliminary data.</text>
</comment>
<name>A0ABS6EFI1_9CLOT</name>
<dbReference type="EMBL" id="JAHLQF010000002">
    <property type="protein sequence ID" value="MBU5483912.1"/>
    <property type="molecule type" value="Genomic_DNA"/>
</dbReference>
<dbReference type="PANTHER" id="PTHR39450">
    <property type="entry name" value="MOLYBDOPTERIN OXIDOREDUCTASE, 4FE-4S CLUSTER-BINDING SUBUNIT"/>
    <property type="match status" value="1"/>
</dbReference>
<proteinExistence type="predicted"/>
<dbReference type="RefSeq" id="WP_216438412.1">
    <property type="nucleotide sequence ID" value="NZ_JAHLQF010000002.1"/>
</dbReference>
<accession>A0ABS6EFI1</accession>
<evidence type="ECO:0000313" key="2">
    <source>
        <dbReference type="Proteomes" id="UP000726170"/>
    </source>
</evidence>
<reference evidence="1 2" key="1">
    <citation type="submission" date="2021-06" db="EMBL/GenBank/DDBJ databases">
        <authorList>
            <person name="Sun Q."/>
            <person name="Li D."/>
        </authorList>
    </citation>
    <scope>NUCLEOTIDE SEQUENCE [LARGE SCALE GENOMIC DNA]</scope>
    <source>
        <strain evidence="1 2">MSJ-11</strain>
    </source>
</reference>
<dbReference type="Proteomes" id="UP000726170">
    <property type="component" value="Unassembled WGS sequence"/>
</dbReference>
<gene>
    <name evidence="1" type="ORF">KQI86_06190</name>
</gene>
<dbReference type="Pfam" id="PF07892">
    <property type="entry name" value="DUF1667"/>
    <property type="match status" value="1"/>
</dbReference>
<keyword evidence="2" id="KW-1185">Reference proteome</keyword>
<dbReference type="PANTHER" id="PTHR39450:SF1">
    <property type="entry name" value="DUF1667 DOMAIN-CONTAINING PROTEIN"/>
    <property type="match status" value="1"/>
</dbReference>
<organism evidence="1 2">
    <name type="scientific">Clostridium mobile</name>
    <dbReference type="NCBI Taxonomy" id="2841512"/>
    <lineage>
        <taxon>Bacteria</taxon>
        <taxon>Bacillati</taxon>
        <taxon>Bacillota</taxon>
        <taxon>Clostridia</taxon>
        <taxon>Eubacteriales</taxon>
        <taxon>Clostridiaceae</taxon>
        <taxon>Clostridium</taxon>
    </lineage>
</organism>
<dbReference type="InterPro" id="IPR012460">
    <property type="entry name" value="DUF1667"/>
</dbReference>
<evidence type="ECO:0000313" key="1">
    <source>
        <dbReference type="EMBL" id="MBU5483912.1"/>
    </source>
</evidence>
<protein>
    <submittedName>
        <fullName evidence="1">DUF1667 domain-containing protein</fullName>
    </submittedName>
</protein>